<dbReference type="Proteomes" id="UP000321805">
    <property type="component" value="Chromosome"/>
</dbReference>
<dbReference type="AlphaFoldDB" id="A0A5B8U3Q3"/>
<dbReference type="RefSeq" id="WP_146918418.1">
    <property type="nucleotide sequence ID" value="NZ_CP042430.1"/>
</dbReference>
<name>A0A5B8U3Q3_9ACTN</name>
<dbReference type="EMBL" id="CP042430">
    <property type="protein sequence ID" value="QEC47684.1"/>
    <property type="molecule type" value="Genomic_DNA"/>
</dbReference>
<organism evidence="1 2">
    <name type="scientific">Baekduia soli</name>
    <dbReference type="NCBI Taxonomy" id="496014"/>
    <lineage>
        <taxon>Bacteria</taxon>
        <taxon>Bacillati</taxon>
        <taxon>Actinomycetota</taxon>
        <taxon>Thermoleophilia</taxon>
        <taxon>Solirubrobacterales</taxon>
        <taxon>Baekduiaceae</taxon>
        <taxon>Baekduia</taxon>
    </lineage>
</organism>
<protein>
    <submittedName>
        <fullName evidence="1">Uncharacterized protein</fullName>
    </submittedName>
</protein>
<evidence type="ECO:0000313" key="1">
    <source>
        <dbReference type="EMBL" id="QEC47684.1"/>
    </source>
</evidence>
<gene>
    <name evidence="1" type="ORF">FSW04_08920</name>
</gene>
<keyword evidence="2" id="KW-1185">Reference proteome</keyword>
<evidence type="ECO:0000313" key="2">
    <source>
        <dbReference type="Proteomes" id="UP000321805"/>
    </source>
</evidence>
<dbReference type="KEGG" id="bsol:FSW04_08920"/>
<sequence>MSVSPTPSGATPTLAEILMRRAFTRPAKTLVDGDVIRALSEADRERAAQAAPPKAPAVPARAAVAAAAPAARAALAARAGTPPVPAAELPGAVRVDVRA</sequence>
<reference evidence="1 2" key="1">
    <citation type="journal article" date="2018" name="J. Microbiol.">
        <title>Baekduia soli gen. nov., sp. nov., a novel bacterium isolated from the soil of Baekdu Mountain and proposal of a novel family name, Baekduiaceae fam. nov.</title>
        <authorList>
            <person name="An D.S."/>
            <person name="Siddiqi M.Z."/>
            <person name="Kim K.H."/>
            <person name="Yu H.S."/>
            <person name="Im W.T."/>
        </authorList>
    </citation>
    <scope>NUCLEOTIDE SEQUENCE [LARGE SCALE GENOMIC DNA]</scope>
    <source>
        <strain evidence="1 2">BR7-21</strain>
    </source>
</reference>
<proteinExistence type="predicted"/>
<accession>A0A5B8U3Q3</accession>